<comment type="caution">
    <text evidence="5">The sequence shown here is derived from an EMBL/GenBank/DDBJ whole genome shotgun (WGS) entry which is preliminary data.</text>
</comment>
<dbReference type="GO" id="GO:0005524">
    <property type="term" value="F:ATP binding"/>
    <property type="evidence" value="ECO:0007669"/>
    <property type="project" value="UniProtKB-KW"/>
</dbReference>
<dbReference type="SMART" id="SM00797">
    <property type="entry name" value="AHS2"/>
    <property type="match status" value="1"/>
</dbReference>
<proteinExistence type="predicted"/>
<dbReference type="EMBL" id="VHLG01000008">
    <property type="protein sequence ID" value="TPW29700.1"/>
    <property type="molecule type" value="Genomic_DNA"/>
</dbReference>
<accession>A0A506U772</accession>
<dbReference type="NCBIfam" id="TIGR00724">
    <property type="entry name" value="urea_amlyse_rel"/>
    <property type="match status" value="1"/>
</dbReference>
<reference evidence="5 6" key="1">
    <citation type="submission" date="2019-06" db="EMBL/GenBank/DDBJ databases">
        <authorList>
            <person name="Li M."/>
        </authorList>
    </citation>
    <scope>NUCLEOTIDE SEQUENCE [LARGE SCALE GENOMIC DNA]</scope>
    <source>
        <strain evidence="5 6">BGMRC2036</strain>
    </source>
</reference>
<dbReference type="Pfam" id="PF02626">
    <property type="entry name" value="CT_A_B"/>
    <property type="match status" value="1"/>
</dbReference>
<name>A0A506U772_9HYPH</name>
<evidence type="ECO:0000259" key="4">
    <source>
        <dbReference type="SMART" id="SM00797"/>
    </source>
</evidence>
<sequence>MNGLTVITAGLLSTVQAKARLGHMRQGISPAGPMDPDAFAIAQALVGNDHAAAGLEFAQSGGRYRAEEPLRFAVTGGAVDIRIDARPVAAWESHMLMPGETLTVGYLRDAIWGYVAFSGGIDVPEVLGSRATHLRSAIGGFAGRALRDGDQMPLGVTNEAPCLCLGLPVLRFSGPVRVIAGPQDDYFDDDAWALFLGSDFTVSNSRDRMASRLDGPLLHAFRGHDIISDATPLGSIQVPGSGRPYVLTAERQTTGGYPKIATVASADLPRLAQLPSSKPFRFSRISQALAEEALLAARWHLADVLATLVEKPSG</sequence>
<gene>
    <name evidence="5" type="ORF">FJU08_12860</name>
</gene>
<keyword evidence="5" id="KW-0808">Transferase</keyword>
<dbReference type="OrthoDB" id="9768696at2"/>
<keyword evidence="6" id="KW-1185">Reference proteome</keyword>
<keyword evidence="3" id="KW-0067">ATP-binding</keyword>
<evidence type="ECO:0000256" key="2">
    <source>
        <dbReference type="ARBA" id="ARBA00022801"/>
    </source>
</evidence>
<protein>
    <submittedName>
        <fullName evidence="5">Biotin-dependent carboxyltransferase family protein</fullName>
    </submittedName>
</protein>
<evidence type="ECO:0000313" key="5">
    <source>
        <dbReference type="EMBL" id="TPW29700.1"/>
    </source>
</evidence>
<dbReference type="Gene3D" id="2.40.100.10">
    <property type="entry name" value="Cyclophilin-like"/>
    <property type="match status" value="1"/>
</dbReference>
<dbReference type="GO" id="GO:0016740">
    <property type="term" value="F:transferase activity"/>
    <property type="evidence" value="ECO:0007669"/>
    <property type="project" value="UniProtKB-KW"/>
</dbReference>
<dbReference type="Proteomes" id="UP000318801">
    <property type="component" value="Unassembled WGS sequence"/>
</dbReference>
<evidence type="ECO:0000313" key="6">
    <source>
        <dbReference type="Proteomes" id="UP000318801"/>
    </source>
</evidence>
<dbReference type="PANTHER" id="PTHR43309">
    <property type="entry name" value="5-OXOPROLINASE SUBUNIT C"/>
    <property type="match status" value="1"/>
</dbReference>
<dbReference type="InterPro" id="IPR029000">
    <property type="entry name" value="Cyclophilin-like_dom_sf"/>
</dbReference>
<organism evidence="5 6">
    <name type="scientific">Martelella alba</name>
    <dbReference type="NCBI Taxonomy" id="2590451"/>
    <lineage>
        <taxon>Bacteria</taxon>
        <taxon>Pseudomonadati</taxon>
        <taxon>Pseudomonadota</taxon>
        <taxon>Alphaproteobacteria</taxon>
        <taxon>Hyphomicrobiales</taxon>
        <taxon>Aurantimonadaceae</taxon>
        <taxon>Martelella</taxon>
    </lineage>
</organism>
<dbReference type="GO" id="GO:0016787">
    <property type="term" value="F:hydrolase activity"/>
    <property type="evidence" value="ECO:0007669"/>
    <property type="project" value="UniProtKB-KW"/>
</dbReference>
<dbReference type="RefSeq" id="WP_141149423.1">
    <property type="nucleotide sequence ID" value="NZ_VHLG01000008.1"/>
</dbReference>
<evidence type="ECO:0000256" key="3">
    <source>
        <dbReference type="ARBA" id="ARBA00022840"/>
    </source>
</evidence>
<feature type="domain" description="Carboxyltransferase" evidence="4">
    <location>
        <begin position="25"/>
        <end position="299"/>
    </location>
</feature>
<evidence type="ECO:0000256" key="1">
    <source>
        <dbReference type="ARBA" id="ARBA00022741"/>
    </source>
</evidence>
<dbReference type="SUPFAM" id="SSF50891">
    <property type="entry name" value="Cyclophilin-like"/>
    <property type="match status" value="1"/>
</dbReference>
<dbReference type="AlphaFoldDB" id="A0A506U772"/>
<keyword evidence="2" id="KW-0378">Hydrolase</keyword>
<dbReference type="InterPro" id="IPR003778">
    <property type="entry name" value="CT_A_B"/>
</dbReference>
<dbReference type="PANTHER" id="PTHR43309:SF5">
    <property type="entry name" value="5-OXOPROLINASE SUBUNIT C"/>
    <property type="match status" value="1"/>
</dbReference>
<keyword evidence="1" id="KW-0547">Nucleotide-binding</keyword>
<dbReference type="InterPro" id="IPR052708">
    <property type="entry name" value="PxpC"/>
</dbReference>